<dbReference type="PANTHER" id="PTHR46124:SF2">
    <property type="entry name" value="D-AMINOACYL-TRNA DEACYLASE"/>
    <property type="match status" value="1"/>
</dbReference>
<sequence>MIDFHCHLDLYPDPELAAEDAGRARIFVLSVTTTPRAWRKTSELARPYPRIRTALGLHPELAHERFEELPLFEALARETRYFGEIGLDGSSKYRSMQHRQVQVFETILKTATQAGGRIMSIHSRNAAAEVLQSLKKHGDAGIPVLHWFSGTSSELETAIRRGCWFSVGPAMLRSKKGRELALRMPKHHVLTETDGPFARDKSRPLQPVDSWAAVSELTSIWRVTDEVVQAQLASNLRRLTAQIAEP</sequence>
<dbReference type="NCBIfam" id="NF041926">
    <property type="entry name" value="QatD"/>
    <property type="match status" value="1"/>
</dbReference>
<dbReference type="SUPFAM" id="SSF51556">
    <property type="entry name" value="Metallo-dependent hydrolases"/>
    <property type="match status" value="1"/>
</dbReference>
<gene>
    <name evidence="1" type="primary">qatD</name>
    <name evidence="1" type="ORF">ACFPB0_14590</name>
</gene>
<name>A0ABV9NF02_9PROT</name>
<dbReference type="EMBL" id="JBHSGQ010000018">
    <property type="protein sequence ID" value="MFC4726516.1"/>
    <property type="molecule type" value="Genomic_DNA"/>
</dbReference>
<dbReference type="CDD" id="cd01310">
    <property type="entry name" value="TatD_DNAse"/>
    <property type="match status" value="1"/>
</dbReference>
<dbReference type="Pfam" id="PF01026">
    <property type="entry name" value="TatD_DNase"/>
    <property type="match status" value="1"/>
</dbReference>
<accession>A0ABV9NF02</accession>
<keyword evidence="2" id="KW-1185">Reference proteome</keyword>
<dbReference type="PANTHER" id="PTHR46124">
    <property type="entry name" value="D-AMINOACYL-TRNA DEACYLASE"/>
    <property type="match status" value="1"/>
</dbReference>
<dbReference type="Proteomes" id="UP001596024">
    <property type="component" value="Unassembled WGS sequence"/>
</dbReference>
<dbReference type="InterPro" id="IPR032466">
    <property type="entry name" value="Metal_Hydrolase"/>
</dbReference>
<dbReference type="PIRSF" id="PIRSF005902">
    <property type="entry name" value="DNase_TatD"/>
    <property type="match status" value="1"/>
</dbReference>
<dbReference type="InterPro" id="IPR001130">
    <property type="entry name" value="TatD-like"/>
</dbReference>
<dbReference type="Gene3D" id="3.20.20.140">
    <property type="entry name" value="Metal-dependent hydrolases"/>
    <property type="match status" value="1"/>
</dbReference>
<comment type="caution">
    <text evidence="1">The sequence shown here is derived from an EMBL/GenBank/DDBJ whole genome shotgun (WGS) entry which is preliminary data.</text>
</comment>
<reference evidence="2" key="1">
    <citation type="journal article" date="2019" name="Int. J. Syst. Evol. Microbiol.">
        <title>The Global Catalogue of Microorganisms (GCM) 10K type strain sequencing project: providing services to taxonomists for standard genome sequencing and annotation.</title>
        <authorList>
            <consortium name="The Broad Institute Genomics Platform"/>
            <consortium name="The Broad Institute Genome Sequencing Center for Infectious Disease"/>
            <person name="Wu L."/>
            <person name="Ma J."/>
        </authorList>
    </citation>
    <scope>NUCLEOTIDE SEQUENCE [LARGE SCALE GENOMIC DNA]</scope>
    <source>
        <strain evidence="2">CCUG 62981</strain>
    </source>
</reference>
<dbReference type="InterPro" id="IPR049677">
    <property type="entry name" value="QatD"/>
</dbReference>
<evidence type="ECO:0000313" key="2">
    <source>
        <dbReference type="Proteomes" id="UP001596024"/>
    </source>
</evidence>
<proteinExistence type="predicted"/>
<dbReference type="RefSeq" id="WP_371393150.1">
    <property type="nucleotide sequence ID" value="NZ_CP163421.1"/>
</dbReference>
<organism evidence="1 2">
    <name type="scientific">Glycocaulis abyssi</name>
    <dbReference type="NCBI Taxonomy" id="1433403"/>
    <lineage>
        <taxon>Bacteria</taxon>
        <taxon>Pseudomonadati</taxon>
        <taxon>Pseudomonadota</taxon>
        <taxon>Alphaproteobacteria</taxon>
        <taxon>Maricaulales</taxon>
        <taxon>Maricaulaceae</taxon>
        <taxon>Glycocaulis</taxon>
    </lineage>
</organism>
<evidence type="ECO:0000313" key="1">
    <source>
        <dbReference type="EMBL" id="MFC4726516.1"/>
    </source>
</evidence>
<protein>
    <submittedName>
        <fullName evidence="1">Qat anti-phage system TatD family nuclease QatD</fullName>
    </submittedName>
</protein>